<comment type="caution">
    <text evidence="1">The sequence shown here is derived from an EMBL/GenBank/DDBJ whole genome shotgun (WGS) entry which is preliminary data.</text>
</comment>
<evidence type="ECO:0000313" key="2">
    <source>
        <dbReference type="Proteomes" id="UP000823775"/>
    </source>
</evidence>
<sequence length="147" mass="15996">MDKATFAHVPPHRTPRHISKIRRSVRSRALPKVACAFLTGLRCSAGCSCMLGQSPRKMLASCPRKACRTCRACPLAARVIARAMYLPQACLARPRRVIPRLPCPCPCHHLAKSSQACLALAPLDCAIAYASHPTPALHLIMLDHAIT</sequence>
<evidence type="ECO:0000313" key="1">
    <source>
        <dbReference type="EMBL" id="MCD9640035.1"/>
    </source>
</evidence>
<protein>
    <submittedName>
        <fullName evidence="1">Uncharacterized protein</fullName>
    </submittedName>
</protein>
<name>A0ABS8V1S6_DATST</name>
<dbReference type="EMBL" id="JACEIK010003036">
    <property type="protein sequence ID" value="MCD9640035.1"/>
    <property type="molecule type" value="Genomic_DNA"/>
</dbReference>
<keyword evidence="2" id="KW-1185">Reference proteome</keyword>
<reference evidence="1 2" key="1">
    <citation type="journal article" date="2021" name="BMC Genomics">
        <title>Datura genome reveals duplications of psychoactive alkaloid biosynthetic genes and high mutation rate following tissue culture.</title>
        <authorList>
            <person name="Rajewski A."/>
            <person name="Carter-House D."/>
            <person name="Stajich J."/>
            <person name="Litt A."/>
        </authorList>
    </citation>
    <scope>NUCLEOTIDE SEQUENCE [LARGE SCALE GENOMIC DNA]</scope>
    <source>
        <strain evidence="1">AR-01</strain>
    </source>
</reference>
<gene>
    <name evidence="1" type="ORF">HAX54_025048</name>
</gene>
<dbReference type="Proteomes" id="UP000823775">
    <property type="component" value="Unassembled WGS sequence"/>
</dbReference>
<accession>A0ABS8V1S6</accession>
<proteinExistence type="predicted"/>
<organism evidence="1 2">
    <name type="scientific">Datura stramonium</name>
    <name type="common">Jimsonweed</name>
    <name type="synonym">Common thornapple</name>
    <dbReference type="NCBI Taxonomy" id="4076"/>
    <lineage>
        <taxon>Eukaryota</taxon>
        <taxon>Viridiplantae</taxon>
        <taxon>Streptophyta</taxon>
        <taxon>Embryophyta</taxon>
        <taxon>Tracheophyta</taxon>
        <taxon>Spermatophyta</taxon>
        <taxon>Magnoliopsida</taxon>
        <taxon>eudicotyledons</taxon>
        <taxon>Gunneridae</taxon>
        <taxon>Pentapetalae</taxon>
        <taxon>asterids</taxon>
        <taxon>lamiids</taxon>
        <taxon>Solanales</taxon>
        <taxon>Solanaceae</taxon>
        <taxon>Solanoideae</taxon>
        <taxon>Datureae</taxon>
        <taxon>Datura</taxon>
    </lineage>
</organism>